<dbReference type="EMBL" id="LGRX02000547">
    <property type="protein sequence ID" value="KAK3288215.1"/>
    <property type="molecule type" value="Genomic_DNA"/>
</dbReference>
<protein>
    <recommendedName>
        <fullName evidence="2">peptide-methionine (S)-S-oxide reductase</fullName>
        <ecNumber evidence="2">1.8.4.11</ecNumber>
    </recommendedName>
    <alternativeName>
        <fullName evidence="4">Peptide-methionine (S)-S-oxide reductase</fullName>
    </alternativeName>
</protein>
<dbReference type="Pfam" id="PF01625">
    <property type="entry name" value="PMSR"/>
    <property type="match status" value="1"/>
</dbReference>
<evidence type="ECO:0000256" key="2">
    <source>
        <dbReference type="ARBA" id="ARBA00012502"/>
    </source>
</evidence>
<evidence type="ECO:0000256" key="1">
    <source>
        <dbReference type="ARBA" id="ARBA00005591"/>
    </source>
</evidence>
<evidence type="ECO:0000256" key="4">
    <source>
        <dbReference type="ARBA" id="ARBA00030643"/>
    </source>
</evidence>
<keyword evidence="3" id="KW-0560">Oxidoreductase</keyword>
<accession>A0AAE0LKI7</accession>
<dbReference type="Gene3D" id="3.30.1060.10">
    <property type="entry name" value="Peptide methionine sulphoxide reductase MsrA"/>
    <property type="match status" value="1"/>
</dbReference>
<dbReference type="InterPro" id="IPR002569">
    <property type="entry name" value="Met_Sox_Rdtase_MsrA_dom"/>
</dbReference>
<comment type="caution">
    <text evidence="6">The sequence shown here is derived from an EMBL/GenBank/DDBJ whole genome shotgun (WGS) entry which is preliminary data.</text>
</comment>
<evidence type="ECO:0000313" key="7">
    <source>
        <dbReference type="Proteomes" id="UP001190700"/>
    </source>
</evidence>
<sequence length="314" mass="34474">MGFAHFPMNPSGTFAHRWSGTPRPILTALRRKFPSSKLKSIFYGFGSKRYSSTSAELASTTIMGSLEPNAPSPSTGRRNVLNGTTGLWLCEIISPQGATKATELATATFASGNPIFLEYVFEQLKYAGVAKVEPGVADGVNAVQVSYQPERISFVELLRNYWKHCLPTQADGQFEEKGLDNAPVVWTSSAEEAEVARQQKDQLGQSEIFGVKAPIVVKIVNDTPAFAASGATSTLSALKKSDPKKFKKVMKVRQKYFDQHFGFVQYCKDNVCGYVRFAPKCKGTCEAVFPEYLETNFGQPELDGNIKFTGGTFK</sequence>
<name>A0AAE0LKI7_9CHLO</name>
<evidence type="ECO:0000256" key="3">
    <source>
        <dbReference type="ARBA" id="ARBA00023002"/>
    </source>
</evidence>
<comment type="similarity">
    <text evidence="1">Belongs to the MsrA Met sulfoxide reductase family.</text>
</comment>
<proteinExistence type="inferred from homology"/>
<dbReference type="AlphaFoldDB" id="A0AAE0LKI7"/>
<dbReference type="InterPro" id="IPR036509">
    <property type="entry name" value="Met_Sox_Rdtase_MsrA_sf"/>
</dbReference>
<gene>
    <name evidence="6" type="ORF">CYMTET_4299</name>
</gene>
<evidence type="ECO:0000313" key="6">
    <source>
        <dbReference type="EMBL" id="KAK3288215.1"/>
    </source>
</evidence>
<dbReference type="GO" id="GO:0008113">
    <property type="term" value="F:peptide-methionine (S)-S-oxide reductase activity"/>
    <property type="evidence" value="ECO:0007669"/>
    <property type="project" value="UniProtKB-EC"/>
</dbReference>
<dbReference type="EC" id="1.8.4.11" evidence="2"/>
<feature type="domain" description="Peptide methionine sulphoxide reductase MsrA" evidence="5">
    <location>
        <begin position="132"/>
        <end position="223"/>
    </location>
</feature>
<reference evidence="6 7" key="1">
    <citation type="journal article" date="2015" name="Genome Biol. Evol.">
        <title>Comparative Genomics of a Bacterivorous Green Alga Reveals Evolutionary Causalities and Consequences of Phago-Mixotrophic Mode of Nutrition.</title>
        <authorList>
            <person name="Burns J.A."/>
            <person name="Paasch A."/>
            <person name="Narechania A."/>
            <person name="Kim E."/>
        </authorList>
    </citation>
    <scope>NUCLEOTIDE SEQUENCE [LARGE SCALE GENOMIC DNA]</scope>
    <source>
        <strain evidence="6 7">PLY_AMNH</strain>
    </source>
</reference>
<organism evidence="6 7">
    <name type="scientific">Cymbomonas tetramitiformis</name>
    <dbReference type="NCBI Taxonomy" id="36881"/>
    <lineage>
        <taxon>Eukaryota</taxon>
        <taxon>Viridiplantae</taxon>
        <taxon>Chlorophyta</taxon>
        <taxon>Pyramimonadophyceae</taxon>
        <taxon>Pyramimonadales</taxon>
        <taxon>Pyramimonadaceae</taxon>
        <taxon>Cymbomonas</taxon>
    </lineage>
</organism>
<evidence type="ECO:0000259" key="5">
    <source>
        <dbReference type="Pfam" id="PF01625"/>
    </source>
</evidence>
<dbReference type="Proteomes" id="UP001190700">
    <property type="component" value="Unassembled WGS sequence"/>
</dbReference>
<keyword evidence="7" id="KW-1185">Reference proteome</keyword>
<dbReference type="SUPFAM" id="SSF55068">
    <property type="entry name" value="Peptide methionine sulfoxide reductase"/>
    <property type="match status" value="1"/>
</dbReference>